<reference evidence="4 5" key="1">
    <citation type="journal article" date="2010" name="Stand. Genomic Sci.">
        <title>Complete genome sequence of Denitrovibrio acetiphilus type strain (N2460).</title>
        <authorList>
            <person name="Kiss H."/>
            <person name="Lang E."/>
            <person name="Lapidus A."/>
            <person name="Copeland A."/>
            <person name="Nolan M."/>
            <person name="Glavina Del Rio T."/>
            <person name="Chen F."/>
            <person name="Lucas S."/>
            <person name="Tice H."/>
            <person name="Cheng J.F."/>
            <person name="Han C."/>
            <person name="Goodwin L."/>
            <person name="Pitluck S."/>
            <person name="Liolios K."/>
            <person name="Pati A."/>
            <person name="Ivanova N."/>
            <person name="Mavromatis K."/>
            <person name="Chen A."/>
            <person name="Palaniappan K."/>
            <person name="Land M."/>
            <person name="Hauser L."/>
            <person name="Chang Y.J."/>
            <person name="Jeffries C.D."/>
            <person name="Detter J.C."/>
            <person name="Brettin T."/>
            <person name="Spring S."/>
            <person name="Rohde M."/>
            <person name="Goker M."/>
            <person name="Woyke T."/>
            <person name="Bristow J."/>
            <person name="Eisen J.A."/>
            <person name="Markowitz V."/>
            <person name="Hugenholtz P."/>
            <person name="Kyrpides N.C."/>
            <person name="Klenk H.P."/>
        </authorList>
    </citation>
    <scope>NUCLEOTIDE SEQUENCE [LARGE SCALE GENOMIC DNA]</scope>
    <source>
        <strain evidence="5">DSM 12809 / NBRC 114555 / N2460</strain>
    </source>
</reference>
<dbReference type="Gene3D" id="1.10.357.10">
    <property type="entry name" value="Tetracycline Repressor, domain 2"/>
    <property type="match status" value="1"/>
</dbReference>
<dbReference type="eggNOG" id="COG1309">
    <property type="taxonomic scope" value="Bacteria"/>
</dbReference>
<dbReference type="PANTHER" id="PTHR43479">
    <property type="entry name" value="ACREF/ENVCD OPERON REPRESSOR-RELATED"/>
    <property type="match status" value="1"/>
</dbReference>
<dbReference type="InterPro" id="IPR001647">
    <property type="entry name" value="HTH_TetR"/>
</dbReference>
<feature type="domain" description="HTH tetR-type" evidence="3">
    <location>
        <begin position="4"/>
        <end position="64"/>
    </location>
</feature>
<dbReference type="EMBL" id="CP001968">
    <property type="protein sequence ID" value="ADD68248.1"/>
    <property type="molecule type" value="Genomic_DNA"/>
</dbReference>
<dbReference type="PROSITE" id="PS50977">
    <property type="entry name" value="HTH_TETR_2"/>
    <property type="match status" value="1"/>
</dbReference>
<accession>D4H899</accession>
<dbReference type="PANTHER" id="PTHR43479:SF11">
    <property type="entry name" value="ACREF_ENVCD OPERON REPRESSOR-RELATED"/>
    <property type="match status" value="1"/>
</dbReference>
<organism evidence="4 5">
    <name type="scientific">Denitrovibrio acetiphilus (strain DSM 12809 / NBRC 114555 / N2460)</name>
    <dbReference type="NCBI Taxonomy" id="522772"/>
    <lineage>
        <taxon>Bacteria</taxon>
        <taxon>Pseudomonadati</taxon>
        <taxon>Deferribacterota</taxon>
        <taxon>Deferribacteres</taxon>
        <taxon>Deferribacterales</taxon>
        <taxon>Geovibrionaceae</taxon>
        <taxon>Denitrovibrio</taxon>
    </lineage>
</organism>
<evidence type="ECO:0000259" key="3">
    <source>
        <dbReference type="PROSITE" id="PS50977"/>
    </source>
</evidence>
<evidence type="ECO:0000256" key="1">
    <source>
        <dbReference type="ARBA" id="ARBA00023125"/>
    </source>
</evidence>
<feature type="DNA-binding region" description="H-T-H motif" evidence="2">
    <location>
        <begin position="27"/>
        <end position="46"/>
    </location>
</feature>
<dbReference type="STRING" id="522772.Dacet_1478"/>
<sequence precursor="true">MEMSEKHVQFIEIAIELMDRNGINKTTLDDIAEVAGIATPTLYYYFKNKNQVIKGAISKVLETTKENLEAGINDKDSYESQLTCIALSLYQSVANAKFILDIDAKVKSELVILSQDLVNNFNSYLCVKIENILYEAIDRGVFSTDEVEITSEIISESIWGMLQSNIATPNFDLLENKIQVLMSLFVNGLKKNTSGEINEF</sequence>
<dbReference type="InterPro" id="IPR009057">
    <property type="entry name" value="Homeodomain-like_sf"/>
</dbReference>
<dbReference type="SUPFAM" id="SSF46689">
    <property type="entry name" value="Homeodomain-like"/>
    <property type="match status" value="1"/>
</dbReference>
<dbReference type="GO" id="GO:0003677">
    <property type="term" value="F:DNA binding"/>
    <property type="evidence" value="ECO:0007669"/>
    <property type="project" value="UniProtKB-UniRule"/>
</dbReference>
<dbReference type="OrthoDB" id="9809994at2"/>
<dbReference type="PaxDb" id="522772-Dacet_1478"/>
<protein>
    <submittedName>
        <fullName evidence="4">Transcriptional regulator, TetR family</fullName>
    </submittedName>
</protein>
<proteinExistence type="predicted"/>
<dbReference type="KEGG" id="dap:Dacet_1478"/>
<dbReference type="AlphaFoldDB" id="D4H899"/>
<evidence type="ECO:0000313" key="4">
    <source>
        <dbReference type="EMBL" id="ADD68248.1"/>
    </source>
</evidence>
<dbReference type="InterPro" id="IPR023772">
    <property type="entry name" value="DNA-bd_HTH_TetR-type_CS"/>
</dbReference>
<dbReference type="InterPro" id="IPR050624">
    <property type="entry name" value="HTH-type_Tx_Regulator"/>
</dbReference>
<dbReference type="PROSITE" id="PS01081">
    <property type="entry name" value="HTH_TETR_1"/>
    <property type="match status" value="1"/>
</dbReference>
<dbReference type="Proteomes" id="UP000002012">
    <property type="component" value="Chromosome"/>
</dbReference>
<keyword evidence="1 2" id="KW-0238">DNA-binding</keyword>
<gene>
    <name evidence="4" type="ordered locus">Dacet_1478</name>
</gene>
<name>D4H899_DENA2</name>
<evidence type="ECO:0000313" key="5">
    <source>
        <dbReference type="Proteomes" id="UP000002012"/>
    </source>
</evidence>
<dbReference type="HOGENOM" id="CLU_069356_12_10_0"/>
<dbReference type="Pfam" id="PF00440">
    <property type="entry name" value="TetR_N"/>
    <property type="match status" value="1"/>
</dbReference>
<dbReference type="PRINTS" id="PR00455">
    <property type="entry name" value="HTHTETR"/>
</dbReference>
<evidence type="ECO:0000256" key="2">
    <source>
        <dbReference type="PROSITE-ProRule" id="PRU00335"/>
    </source>
</evidence>
<keyword evidence="5" id="KW-1185">Reference proteome</keyword>
<dbReference type="InParanoid" id="D4H899"/>